<dbReference type="Proteomes" id="UP001374535">
    <property type="component" value="Chromosome 2"/>
</dbReference>
<evidence type="ECO:0000313" key="1">
    <source>
        <dbReference type="EMBL" id="WVZ20112.1"/>
    </source>
</evidence>
<sequence length="487" mass="52950">MEMVLFCVLGDFRFVFFDSTTCHGVDVFGLETVKWVGRFTEICKEGELVGRYISFSLWLASPPLLVNGGVVTLYPLPLAFCLSLPVGWDEDEDSRKKGLDSVIVRPLSSRGPVSQKENKDSTIAMQRAETKNEKFEKLGLVGQFENWAYGSGEAGLRESKLGLGASVETRLRGQLENGLVGQYGNWAFRASFRNWACGPIWKLGFEASVETGLGGPVWKLGLGASVETGLRGQAKLGLWGPGKLGLGASFRNWALGVSVEIGLLGGQVKLGFEPGEIGLMGQASWALWASVETGLRVQVKLGLWARRAGLWGQKLGLWANMEIGLVDQYGNWDLEASVETRLLGGQVNLGFGASVETGLRGQCGNWAYGPDEIGLKGPGELGLMGHHTGTSSLMHSSTEMGYVGVKTNTTYQKFCPGLVFGKRGLGFGFMENRMKISKAICKAAQSWDYGLMNSRAKMHDEIHQVVLVFFFGIGFCLEEVVGMKRIG</sequence>
<reference evidence="1 2" key="1">
    <citation type="journal article" date="2023" name="Life. Sci Alliance">
        <title>Evolutionary insights into 3D genome organization and epigenetic landscape of Vigna mungo.</title>
        <authorList>
            <person name="Junaid A."/>
            <person name="Singh B."/>
            <person name="Bhatia S."/>
        </authorList>
    </citation>
    <scope>NUCLEOTIDE SEQUENCE [LARGE SCALE GENOMIC DNA]</scope>
    <source>
        <strain evidence="1">Urdbean</strain>
    </source>
</reference>
<gene>
    <name evidence="1" type="ORF">V8G54_007434</name>
</gene>
<name>A0AAQ3P3S8_VIGMU</name>
<dbReference type="EMBL" id="CP144699">
    <property type="protein sequence ID" value="WVZ20112.1"/>
    <property type="molecule type" value="Genomic_DNA"/>
</dbReference>
<accession>A0AAQ3P3S8</accession>
<dbReference type="AlphaFoldDB" id="A0AAQ3P3S8"/>
<organism evidence="1 2">
    <name type="scientific">Vigna mungo</name>
    <name type="common">Black gram</name>
    <name type="synonym">Phaseolus mungo</name>
    <dbReference type="NCBI Taxonomy" id="3915"/>
    <lineage>
        <taxon>Eukaryota</taxon>
        <taxon>Viridiplantae</taxon>
        <taxon>Streptophyta</taxon>
        <taxon>Embryophyta</taxon>
        <taxon>Tracheophyta</taxon>
        <taxon>Spermatophyta</taxon>
        <taxon>Magnoliopsida</taxon>
        <taxon>eudicotyledons</taxon>
        <taxon>Gunneridae</taxon>
        <taxon>Pentapetalae</taxon>
        <taxon>rosids</taxon>
        <taxon>fabids</taxon>
        <taxon>Fabales</taxon>
        <taxon>Fabaceae</taxon>
        <taxon>Papilionoideae</taxon>
        <taxon>50 kb inversion clade</taxon>
        <taxon>NPAAA clade</taxon>
        <taxon>indigoferoid/millettioid clade</taxon>
        <taxon>Phaseoleae</taxon>
        <taxon>Vigna</taxon>
    </lineage>
</organism>
<protein>
    <submittedName>
        <fullName evidence="1">Uncharacterized protein</fullName>
    </submittedName>
</protein>
<evidence type="ECO:0000313" key="2">
    <source>
        <dbReference type="Proteomes" id="UP001374535"/>
    </source>
</evidence>
<keyword evidence="2" id="KW-1185">Reference proteome</keyword>
<proteinExistence type="predicted"/>